<dbReference type="PANTHER" id="PTHR43798">
    <property type="entry name" value="MONOACYLGLYCEROL LIPASE"/>
    <property type="match status" value="1"/>
</dbReference>
<organism evidence="2 3">
    <name type="scientific">Heterobasidion irregulare (strain TC 32-1)</name>
    <dbReference type="NCBI Taxonomy" id="747525"/>
    <lineage>
        <taxon>Eukaryota</taxon>
        <taxon>Fungi</taxon>
        <taxon>Dikarya</taxon>
        <taxon>Basidiomycota</taxon>
        <taxon>Agaricomycotina</taxon>
        <taxon>Agaricomycetes</taxon>
        <taxon>Russulales</taxon>
        <taxon>Bondarzewiaceae</taxon>
        <taxon>Heterobasidion</taxon>
        <taxon>Heterobasidion annosum species complex</taxon>
    </lineage>
</organism>
<evidence type="ECO:0000313" key="2">
    <source>
        <dbReference type="EMBL" id="ETW76564.1"/>
    </source>
</evidence>
<evidence type="ECO:0000259" key="1">
    <source>
        <dbReference type="Pfam" id="PF00561"/>
    </source>
</evidence>
<reference evidence="2 3" key="1">
    <citation type="journal article" date="2012" name="New Phytol.">
        <title>Insight into trade-off between wood decay and parasitism from the genome of a fungal forest pathogen.</title>
        <authorList>
            <person name="Olson A."/>
            <person name="Aerts A."/>
            <person name="Asiegbu F."/>
            <person name="Belbahri L."/>
            <person name="Bouzid O."/>
            <person name="Broberg A."/>
            <person name="Canback B."/>
            <person name="Coutinho P.M."/>
            <person name="Cullen D."/>
            <person name="Dalman K."/>
            <person name="Deflorio G."/>
            <person name="van Diepen L.T."/>
            <person name="Dunand C."/>
            <person name="Duplessis S."/>
            <person name="Durling M."/>
            <person name="Gonthier P."/>
            <person name="Grimwood J."/>
            <person name="Fossdal C.G."/>
            <person name="Hansson D."/>
            <person name="Henrissat B."/>
            <person name="Hietala A."/>
            <person name="Himmelstrand K."/>
            <person name="Hoffmeister D."/>
            <person name="Hogberg N."/>
            <person name="James T.Y."/>
            <person name="Karlsson M."/>
            <person name="Kohler A."/>
            <person name="Kues U."/>
            <person name="Lee Y.H."/>
            <person name="Lin Y.C."/>
            <person name="Lind M."/>
            <person name="Lindquist E."/>
            <person name="Lombard V."/>
            <person name="Lucas S."/>
            <person name="Lunden K."/>
            <person name="Morin E."/>
            <person name="Murat C."/>
            <person name="Park J."/>
            <person name="Raffaello T."/>
            <person name="Rouze P."/>
            <person name="Salamov A."/>
            <person name="Schmutz J."/>
            <person name="Solheim H."/>
            <person name="Stahlberg J."/>
            <person name="Velez H."/>
            <person name="de Vries R.P."/>
            <person name="Wiebenga A."/>
            <person name="Woodward S."/>
            <person name="Yakovlev I."/>
            <person name="Garbelotto M."/>
            <person name="Martin F."/>
            <person name="Grigoriev I.V."/>
            <person name="Stenlid J."/>
        </authorList>
    </citation>
    <scope>NUCLEOTIDE SEQUENCE [LARGE SCALE GENOMIC DNA]</scope>
    <source>
        <strain evidence="2 3">TC 32-1</strain>
    </source>
</reference>
<dbReference type="InterPro" id="IPR000639">
    <property type="entry name" value="Epox_hydrolase-like"/>
</dbReference>
<keyword evidence="3" id="KW-1185">Reference proteome</keyword>
<sequence>MDVASYKKYITTRGFTYNYYFSAAQPEKPTLVFMHGFPSSSWDWTSQATFFKARGYGLIIPDMLGYAGTDKPTDPKAYVGSGLARDIVDIMDNESVQKAIAVGHDWGARPTSRLANYHPDRFIAFGFLAVCYAPPNPVHNPAAQAAAIRQLVGRDIFAYWDFFTEEGADKKIEQNFDSFFSLFFPSPPELWRENVTTIGATKAWIEGNKQSPAPAYVRPEFKEHYRKTLLEGGLAGPLCWYRVNTEGLAAEDDKQAPLSSYEIHHPVFFGAALKDEICLPMFGKAVLQRLAKGPVTIREFDGDHWFMVSHAEELNGELLAWLEGLKA</sequence>
<dbReference type="STRING" id="747525.W4JSY0"/>
<proteinExistence type="predicted"/>
<dbReference type="Gene3D" id="3.40.50.1820">
    <property type="entry name" value="alpha/beta hydrolase"/>
    <property type="match status" value="1"/>
</dbReference>
<dbReference type="InterPro" id="IPR029058">
    <property type="entry name" value="AB_hydrolase_fold"/>
</dbReference>
<gene>
    <name evidence="2" type="ORF">HETIRDRAFT_156749</name>
</gene>
<dbReference type="AlphaFoldDB" id="W4JSY0"/>
<dbReference type="RefSeq" id="XP_009551453.1">
    <property type="nucleotide sequence ID" value="XM_009553158.1"/>
</dbReference>
<dbReference type="EMBL" id="KI925464">
    <property type="protein sequence ID" value="ETW76564.1"/>
    <property type="molecule type" value="Genomic_DNA"/>
</dbReference>
<dbReference type="KEGG" id="hir:HETIRDRAFT_156749"/>
<dbReference type="Proteomes" id="UP000030671">
    <property type="component" value="Unassembled WGS sequence"/>
</dbReference>
<name>W4JSY0_HETIT</name>
<dbReference type="eggNOG" id="KOG4178">
    <property type="taxonomic scope" value="Eukaryota"/>
</dbReference>
<dbReference type="Pfam" id="PF00561">
    <property type="entry name" value="Abhydrolase_1"/>
    <property type="match status" value="1"/>
</dbReference>
<protein>
    <submittedName>
        <fullName evidence="2">Esterase/Lipase</fullName>
    </submittedName>
</protein>
<dbReference type="OrthoDB" id="408373at2759"/>
<feature type="domain" description="AB hydrolase-1" evidence="1">
    <location>
        <begin position="29"/>
        <end position="306"/>
    </location>
</feature>
<accession>W4JSY0</accession>
<dbReference type="HOGENOM" id="CLU_020336_7_0_1"/>
<dbReference type="InParanoid" id="W4JSY0"/>
<dbReference type="SUPFAM" id="SSF53474">
    <property type="entry name" value="alpha/beta-Hydrolases"/>
    <property type="match status" value="1"/>
</dbReference>
<dbReference type="GO" id="GO:0016020">
    <property type="term" value="C:membrane"/>
    <property type="evidence" value="ECO:0007669"/>
    <property type="project" value="TreeGrafter"/>
</dbReference>
<dbReference type="PANTHER" id="PTHR43798:SF33">
    <property type="entry name" value="HYDROLASE, PUTATIVE (AFU_ORTHOLOGUE AFUA_2G14860)-RELATED"/>
    <property type="match status" value="1"/>
</dbReference>
<evidence type="ECO:0000313" key="3">
    <source>
        <dbReference type="Proteomes" id="UP000030671"/>
    </source>
</evidence>
<dbReference type="GO" id="GO:0047372">
    <property type="term" value="F:monoacylglycerol lipase activity"/>
    <property type="evidence" value="ECO:0007669"/>
    <property type="project" value="TreeGrafter"/>
</dbReference>
<dbReference type="InterPro" id="IPR050266">
    <property type="entry name" value="AB_hydrolase_sf"/>
</dbReference>
<dbReference type="InterPro" id="IPR000073">
    <property type="entry name" value="AB_hydrolase_1"/>
</dbReference>
<dbReference type="GO" id="GO:0046464">
    <property type="term" value="P:acylglycerol catabolic process"/>
    <property type="evidence" value="ECO:0007669"/>
    <property type="project" value="TreeGrafter"/>
</dbReference>
<dbReference type="PRINTS" id="PR00412">
    <property type="entry name" value="EPOXHYDRLASE"/>
</dbReference>
<dbReference type="GeneID" id="20667663"/>